<dbReference type="Pfam" id="PF01979">
    <property type="entry name" value="Amidohydro_1"/>
    <property type="match status" value="1"/>
</dbReference>
<dbReference type="GO" id="GO:0046872">
    <property type="term" value="F:metal ion binding"/>
    <property type="evidence" value="ECO:0007669"/>
    <property type="project" value="UniProtKB-KW"/>
</dbReference>
<evidence type="ECO:0000256" key="6">
    <source>
        <dbReference type="ARBA" id="ARBA00022801"/>
    </source>
</evidence>
<dbReference type="SUPFAM" id="SSF51556">
    <property type="entry name" value="Metallo-dependent hydrolases"/>
    <property type="match status" value="1"/>
</dbReference>
<dbReference type="AlphaFoldDB" id="A0A9Q8LEQ7"/>
<evidence type="ECO:0000256" key="4">
    <source>
        <dbReference type="ARBA" id="ARBA00012860"/>
    </source>
</evidence>
<dbReference type="GO" id="GO:0006207">
    <property type="term" value="P:'de novo' pyrimidine nucleobase biosynthetic process"/>
    <property type="evidence" value="ECO:0007669"/>
    <property type="project" value="TreeGrafter"/>
</dbReference>
<evidence type="ECO:0000256" key="8">
    <source>
        <dbReference type="ARBA" id="ARBA00022975"/>
    </source>
</evidence>
<dbReference type="EMBL" id="CP090166">
    <property type="protein sequence ID" value="UJO16130.1"/>
    <property type="molecule type" value="Genomic_DNA"/>
</dbReference>
<dbReference type="PANTHER" id="PTHR43137:SF1">
    <property type="entry name" value="DIHYDROOROTASE"/>
    <property type="match status" value="1"/>
</dbReference>
<dbReference type="GeneID" id="71984426"/>
<evidence type="ECO:0000256" key="7">
    <source>
        <dbReference type="ARBA" id="ARBA00022833"/>
    </source>
</evidence>
<keyword evidence="5" id="KW-0479">Metal-binding</keyword>
<comment type="pathway">
    <text evidence="2">Pyrimidine metabolism; UMP biosynthesis via de novo pathway; (S)-dihydroorotate from bicarbonate: step 3/3.</text>
</comment>
<evidence type="ECO:0000259" key="9">
    <source>
        <dbReference type="Pfam" id="PF01979"/>
    </source>
</evidence>
<name>A0A9Q8LEQ7_PASFU</name>
<gene>
    <name evidence="10" type="ORF">CLAFUR5_04548</name>
</gene>
<dbReference type="InterPro" id="IPR006680">
    <property type="entry name" value="Amidohydro-rel"/>
</dbReference>
<dbReference type="KEGG" id="ffu:CLAFUR5_04548"/>
<dbReference type="RefSeq" id="XP_047760496.1">
    <property type="nucleotide sequence ID" value="XM_047903696.1"/>
</dbReference>
<evidence type="ECO:0000256" key="5">
    <source>
        <dbReference type="ARBA" id="ARBA00022723"/>
    </source>
</evidence>
<dbReference type="InterPro" id="IPR002195">
    <property type="entry name" value="Dihydroorotase_CS"/>
</dbReference>
<dbReference type="GO" id="GO:0005737">
    <property type="term" value="C:cytoplasm"/>
    <property type="evidence" value="ECO:0007669"/>
    <property type="project" value="TreeGrafter"/>
</dbReference>
<dbReference type="PANTHER" id="PTHR43137">
    <property type="entry name" value="DIHYDROOROTASE"/>
    <property type="match status" value="1"/>
</dbReference>
<accession>A0A9Q8LEQ7</accession>
<proteinExistence type="inferred from homology"/>
<evidence type="ECO:0000256" key="2">
    <source>
        <dbReference type="ARBA" id="ARBA00004880"/>
    </source>
</evidence>
<dbReference type="PROSITE" id="PS00482">
    <property type="entry name" value="DIHYDROOROTASE_1"/>
    <property type="match status" value="1"/>
</dbReference>
<comment type="cofactor">
    <cofactor evidence="1">
        <name>Zn(2+)</name>
        <dbReference type="ChEBI" id="CHEBI:29105"/>
    </cofactor>
</comment>
<reference evidence="10" key="2">
    <citation type="journal article" date="2022" name="Microb. Genom.">
        <title>A chromosome-scale genome assembly of the tomato pathogen Cladosporium fulvum reveals a compartmentalized genome architecture and the presence of a dispensable chromosome.</title>
        <authorList>
            <person name="Zaccaron A.Z."/>
            <person name="Chen L.H."/>
            <person name="Samaras A."/>
            <person name="Stergiopoulos I."/>
        </authorList>
    </citation>
    <scope>NUCLEOTIDE SEQUENCE</scope>
    <source>
        <strain evidence="10">Race5_Kim</strain>
    </source>
</reference>
<dbReference type="PROSITE" id="PS00483">
    <property type="entry name" value="DIHYDROOROTASE_2"/>
    <property type="match status" value="1"/>
</dbReference>
<dbReference type="NCBIfam" id="TIGR00856">
    <property type="entry name" value="pyrC_dimer"/>
    <property type="match status" value="1"/>
</dbReference>
<keyword evidence="7" id="KW-0862">Zinc</keyword>
<dbReference type="FunFam" id="3.20.20.140:FF:000041">
    <property type="entry name" value="Dihydroorotase, variant"/>
    <property type="match status" value="1"/>
</dbReference>
<dbReference type="GO" id="GO:0006221">
    <property type="term" value="P:pyrimidine nucleotide biosynthetic process"/>
    <property type="evidence" value="ECO:0007669"/>
    <property type="project" value="UniProtKB-KW"/>
</dbReference>
<dbReference type="Gene3D" id="3.20.20.140">
    <property type="entry name" value="Metal-dependent hydrolases"/>
    <property type="match status" value="1"/>
</dbReference>
<dbReference type="EC" id="3.5.2.3" evidence="4"/>
<dbReference type="Proteomes" id="UP000756132">
    <property type="component" value="Chromosome 4"/>
</dbReference>
<sequence>MVKGGRGRGREGVGNGHRFGKWLSCGPSLRPSFTSHERTTAFLDIQLPHDITMAPSPPLQQFDGLELPAAADMHVHLRDGEMTELVVPTIRQGGVNTVMVMPNLVPPITTVKHALEYQKRLQALESDVKFLMSLYLHPNISPETVREAKRAGILNIKSYPHGVTTNSSHGVMSYEEFYPVFEEMARQDMILNLHGELPPSAGPDITVLNAEEAFLPTLIDLHQRFPNLRIILEHCTSAAAIKAVKSCGNKVAATITAHHMFITVDDWAGDPHCFCKPVAKNPSDRRALLETAISGDPKFFLGTDSAPHPATSKRADKVAAGVFTQPHAVGLVLSALQQGCELGVLKEEQVTKEALEGFLSKFGREFYEVADEKHETIVLGQNTQAIAELLHSESSGIEVVPFRRGKMTWATTWK</sequence>
<reference evidence="10" key="1">
    <citation type="submission" date="2021-12" db="EMBL/GenBank/DDBJ databases">
        <authorList>
            <person name="Zaccaron A."/>
            <person name="Stergiopoulos I."/>
        </authorList>
    </citation>
    <scope>NUCLEOTIDE SEQUENCE</scope>
    <source>
        <strain evidence="10">Race5_Kim</strain>
    </source>
</reference>
<protein>
    <recommendedName>
        <fullName evidence="4">dihydroorotase</fullName>
        <ecNumber evidence="4">3.5.2.3</ecNumber>
    </recommendedName>
</protein>
<dbReference type="InterPro" id="IPR004721">
    <property type="entry name" value="DHOdimr"/>
</dbReference>
<evidence type="ECO:0000313" key="11">
    <source>
        <dbReference type="Proteomes" id="UP000756132"/>
    </source>
</evidence>
<keyword evidence="11" id="KW-1185">Reference proteome</keyword>
<evidence type="ECO:0000313" key="10">
    <source>
        <dbReference type="EMBL" id="UJO16130.1"/>
    </source>
</evidence>
<feature type="domain" description="Amidohydrolase-related" evidence="9">
    <location>
        <begin position="67"/>
        <end position="311"/>
    </location>
</feature>
<dbReference type="OrthoDB" id="1670005at2759"/>
<evidence type="ECO:0000256" key="3">
    <source>
        <dbReference type="ARBA" id="ARBA00005631"/>
    </source>
</evidence>
<keyword evidence="6" id="KW-0378">Hydrolase</keyword>
<comment type="similarity">
    <text evidence="3">Belongs to the metallo-dependent hydrolases superfamily. DHOase family. Class II DHOase subfamily.</text>
</comment>
<evidence type="ECO:0000256" key="1">
    <source>
        <dbReference type="ARBA" id="ARBA00001947"/>
    </source>
</evidence>
<dbReference type="HAMAP" id="MF_00219">
    <property type="entry name" value="PyrC_classII"/>
    <property type="match status" value="1"/>
</dbReference>
<keyword evidence="8" id="KW-0665">Pyrimidine biosynthesis</keyword>
<organism evidence="10 11">
    <name type="scientific">Passalora fulva</name>
    <name type="common">Tomato leaf mold</name>
    <name type="synonym">Cladosporium fulvum</name>
    <dbReference type="NCBI Taxonomy" id="5499"/>
    <lineage>
        <taxon>Eukaryota</taxon>
        <taxon>Fungi</taxon>
        <taxon>Dikarya</taxon>
        <taxon>Ascomycota</taxon>
        <taxon>Pezizomycotina</taxon>
        <taxon>Dothideomycetes</taxon>
        <taxon>Dothideomycetidae</taxon>
        <taxon>Mycosphaerellales</taxon>
        <taxon>Mycosphaerellaceae</taxon>
        <taxon>Fulvia</taxon>
    </lineage>
</organism>
<dbReference type="GO" id="GO:0004151">
    <property type="term" value="F:dihydroorotase activity"/>
    <property type="evidence" value="ECO:0007669"/>
    <property type="project" value="UniProtKB-EC"/>
</dbReference>
<dbReference type="InterPro" id="IPR032466">
    <property type="entry name" value="Metal_Hydrolase"/>
</dbReference>